<gene>
    <name evidence="5" type="ORF">A2936_01285</name>
</gene>
<dbReference type="Gene3D" id="2.60.120.200">
    <property type="match status" value="1"/>
</dbReference>
<dbReference type="InterPro" id="IPR006558">
    <property type="entry name" value="LamG-like"/>
</dbReference>
<dbReference type="EMBL" id="MGEK01000023">
    <property type="protein sequence ID" value="OGL82178.1"/>
    <property type="molecule type" value="Genomic_DNA"/>
</dbReference>
<dbReference type="Proteomes" id="UP000176846">
    <property type="component" value="Unassembled WGS sequence"/>
</dbReference>
<dbReference type="InterPro" id="IPR012902">
    <property type="entry name" value="N_methyl_site"/>
</dbReference>
<reference evidence="5 6" key="1">
    <citation type="journal article" date="2016" name="Nat. Commun.">
        <title>Thousands of microbial genomes shed light on interconnected biogeochemical processes in an aquifer system.</title>
        <authorList>
            <person name="Anantharaman K."/>
            <person name="Brown C.T."/>
            <person name="Hug L.A."/>
            <person name="Sharon I."/>
            <person name="Castelle C.J."/>
            <person name="Probst A.J."/>
            <person name="Thomas B.C."/>
            <person name="Singh A."/>
            <person name="Wilkins M.J."/>
            <person name="Karaoz U."/>
            <person name="Brodie E.L."/>
            <person name="Williams K.H."/>
            <person name="Hubbard S.S."/>
            <person name="Banfield J.F."/>
        </authorList>
    </citation>
    <scope>NUCLEOTIDE SEQUENCE [LARGE SCALE GENOMIC DNA]</scope>
</reference>
<organism evidence="5 6">
    <name type="scientific">Candidatus Uhrbacteria bacterium RIFCSPLOWO2_01_FULL_47_25</name>
    <dbReference type="NCBI Taxonomy" id="1802402"/>
    <lineage>
        <taxon>Bacteria</taxon>
        <taxon>Candidatus Uhriibacteriota</taxon>
    </lineage>
</organism>
<comment type="caution">
    <text evidence="5">The sequence shown here is derived from an EMBL/GenBank/DDBJ whole genome shotgun (WGS) entry which is preliminary data.</text>
</comment>
<dbReference type="InterPro" id="IPR013320">
    <property type="entry name" value="ConA-like_dom_sf"/>
</dbReference>
<evidence type="ECO:0000259" key="4">
    <source>
        <dbReference type="SMART" id="SM00560"/>
    </source>
</evidence>
<dbReference type="Pfam" id="PF13385">
    <property type="entry name" value="Laminin_G_3"/>
    <property type="match status" value="1"/>
</dbReference>
<keyword evidence="3" id="KW-0472">Membrane</keyword>
<feature type="domain" description="LamG-like jellyroll fold" evidence="4">
    <location>
        <begin position="337"/>
        <end position="469"/>
    </location>
</feature>
<evidence type="ECO:0000256" key="2">
    <source>
        <dbReference type="ARBA" id="ARBA00023157"/>
    </source>
</evidence>
<dbReference type="SMART" id="SM00560">
    <property type="entry name" value="LamGL"/>
    <property type="match status" value="1"/>
</dbReference>
<keyword evidence="3" id="KW-1133">Transmembrane helix</keyword>
<name>A0A1F7UWT5_9BACT</name>
<accession>A0A1F7UWT5</accession>
<evidence type="ECO:0000313" key="6">
    <source>
        <dbReference type="Proteomes" id="UP000176846"/>
    </source>
</evidence>
<feature type="transmembrane region" description="Helical" evidence="3">
    <location>
        <begin position="32"/>
        <end position="58"/>
    </location>
</feature>
<keyword evidence="1" id="KW-0732">Signal</keyword>
<sequence>MLNKRRRYHNFCAWSNQPMPNKLIFDNRGQSLLEVVVALGIFALLATAVVTLAAGSFMGLSRGGEQTQAGALAEEGIEAVKAIANRAWNKLIYSPAKVSVNAGQWELSSASSELIENKYTRTITFSDVCRNASNDIADCPSSYIDVHSKQVKVKVNWSPGQGAANYVERTSYLTNWDSREWTQTDWSGGSGQAIWSDSRRYEADDGNIDVSTAGEVKLKSIGPPPVCPSKTWDFSTASDYTLSDPAKIEVDAGNNNVARLKDMGGQLINPATTRGLWHLDEASGNFIDASGHNNNLTVNGTPLYGQAGKFGTAVRFKSSADFGSILDNSQQGLDIMGPLTIDAWVNKTAYSSGSDFIVTKWTSGASRSYRLYVNINGSLSFEVRNGLNLGSITSSAGIIPLNQWRHVAAVYDGSFLYLFVGGVSAAARVSYSAGIQNGNAPFRLSEGGTSSFYGRLDEVRVSSVARWIAPFTPPNSPHGQPYANDGPWVTPNAAYQPSPIDSWTSFNEVATKNGGQIYYQLSKDNGASWQYWNSGWVVAGSTNYNTAVVVNSNISEFPVTADGLKFRAFLVGSGTQQVILDEVIVDCEVQGSGGPFASSGWLRSSAFDASVNRVWQIVEWDETPGGCVGCAVKLQIRTTLDLAALSTASWYGATGAGTYFTIPRGALAPIALNNNRWAQYRVELIGDGTATPILNELRINYR</sequence>
<protein>
    <recommendedName>
        <fullName evidence="4">LamG-like jellyroll fold domain-containing protein</fullName>
    </recommendedName>
</protein>
<keyword evidence="3" id="KW-0812">Transmembrane</keyword>
<dbReference type="AlphaFoldDB" id="A0A1F7UWT5"/>
<dbReference type="SUPFAM" id="SSF49899">
    <property type="entry name" value="Concanavalin A-like lectins/glucanases"/>
    <property type="match status" value="1"/>
</dbReference>
<evidence type="ECO:0000256" key="1">
    <source>
        <dbReference type="ARBA" id="ARBA00022729"/>
    </source>
</evidence>
<proteinExistence type="predicted"/>
<keyword evidence="2" id="KW-1015">Disulfide bond</keyword>
<evidence type="ECO:0000256" key="3">
    <source>
        <dbReference type="SAM" id="Phobius"/>
    </source>
</evidence>
<evidence type="ECO:0000313" key="5">
    <source>
        <dbReference type="EMBL" id="OGL82178.1"/>
    </source>
</evidence>
<dbReference type="Pfam" id="PF07963">
    <property type="entry name" value="N_methyl"/>
    <property type="match status" value="1"/>
</dbReference>